<dbReference type="SMART" id="SM00226">
    <property type="entry name" value="LMWPc"/>
    <property type="match status" value="1"/>
</dbReference>
<dbReference type="GO" id="GO:0004725">
    <property type="term" value="F:protein tyrosine phosphatase activity"/>
    <property type="evidence" value="ECO:0007669"/>
    <property type="project" value="UniProtKB-EC"/>
</dbReference>
<name>A0ABW2A5R1_9GAMM</name>
<keyword evidence="7" id="KW-1185">Reference proteome</keyword>
<dbReference type="PRINTS" id="PR00719">
    <property type="entry name" value="LMWPTPASE"/>
</dbReference>
<accession>A0ABW2A5R1</accession>
<dbReference type="InterPro" id="IPR036196">
    <property type="entry name" value="Ptyr_pPase_sf"/>
</dbReference>
<dbReference type="RefSeq" id="WP_379911210.1">
    <property type="nucleotide sequence ID" value="NZ_JBHSWE010000001.1"/>
</dbReference>
<dbReference type="InterPro" id="IPR023485">
    <property type="entry name" value="Ptyr_pPase"/>
</dbReference>
<dbReference type="Pfam" id="PF01451">
    <property type="entry name" value="LMWPc"/>
    <property type="match status" value="1"/>
</dbReference>
<organism evidence="6 7">
    <name type="scientific">Marinobacterium aestuariivivens</name>
    <dbReference type="NCBI Taxonomy" id="1698799"/>
    <lineage>
        <taxon>Bacteria</taxon>
        <taxon>Pseudomonadati</taxon>
        <taxon>Pseudomonadota</taxon>
        <taxon>Gammaproteobacteria</taxon>
        <taxon>Oceanospirillales</taxon>
        <taxon>Oceanospirillaceae</taxon>
        <taxon>Marinobacterium</taxon>
    </lineage>
</organism>
<dbReference type="InterPro" id="IPR050438">
    <property type="entry name" value="LMW_PTPase"/>
</dbReference>
<evidence type="ECO:0000313" key="7">
    <source>
        <dbReference type="Proteomes" id="UP001596422"/>
    </source>
</evidence>
<feature type="domain" description="Phosphotyrosine protein phosphatase I" evidence="5">
    <location>
        <begin position="7"/>
        <end position="155"/>
    </location>
</feature>
<comment type="similarity">
    <text evidence="1">Belongs to the low molecular weight phosphotyrosine protein phosphatase family.</text>
</comment>
<dbReference type="EC" id="3.1.3.48" evidence="2"/>
<dbReference type="PANTHER" id="PTHR11717:SF7">
    <property type="entry name" value="LOW MOLECULAR WEIGHT PHOSPHOTYROSINE PROTEIN PHOSPHATASE"/>
    <property type="match status" value="1"/>
</dbReference>
<comment type="caution">
    <text evidence="6">The sequence shown here is derived from an EMBL/GenBank/DDBJ whole genome shotgun (WGS) entry which is preliminary data.</text>
</comment>
<dbReference type="EMBL" id="JBHSWE010000001">
    <property type="protein sequence ID" value="MFC6672792.1"/>
    <property type="molecule type" value="Genomic_DNA"/>
</dbReference>
<dbReference type="SUPFAM" id="SSF52788">
    <property type="entry name" value="Phosphotyrosine protein phosphatases I"/>
    <property type="match status" value="1"/>
</dbReference>
<dbReference type="Gene3D" id="3.40.50.2300">
    <property type="match status" value="1"/>
</dbReference>
<evidence type="ECO:0000313" key="6">
    <source>
        <dbReference type="EMBL" id="MFC6672792.1"/>
    </source>
</evidence>
<evidence type="ECO:0000256" key="4">
    <source>
        <dbReference type="ARBA" id="ARBA00022912"/>
    </source>
</evidence>
<evidence type="ECO:0000256" key="3">
    <source>
        <dbReference type="ARBA" id="ARBA00022801"/>
    </source>
</evidence>
<protein>
    <recommendedName>
        <fullName evidence="2">protein-tyrosine-phosphatase</fullName>
        <ecNumber evidence="2">3.1.3.48</ecNumber>
    </recommendedName>
</protein>
<dbReference type="PANTHER" id="PTHR11717">
    <property type="entry name" value="LOW MOLECULAR WEIGHT PROTEIN TYROSINE PHOSPHATASE"/>
    <property type="match status" value="1"/>
</dbReference>
<keyword evidence="3 6" id="KW-0378">Hydrolase</keyword>
<gene>
    <name evidence="6" type="ORF">ACFQDL_23955</name>
</gene>
<dbReference type="CDD" id="cd16343">
    <property type="entry name" value="LMWPTP"/>
    <property type="match status" value="1"/>
</dbReference>
<dbReference type="Proteomes" id="UP001596422">
    <property type="component" value="Unassembled WGS sequence"/>
</dbReference>
<reference evidence="7" key="1">
    <citation type="journal article" date="2019" name="Int. J. Syst. Evol. Microbiol.">
        <title>The Global Catalogue of Microorganisms (GCM) 10K type strain sequencing project: providing services to taxonomists for standard genome sequencing and annotation.</title>
        <authorList>
            <consortium name="The Broad Institute Genomics Platform"/>
            <consortium name="The Broad Institute Genome Sequencing Center for Infectious Disease"/>
            <person name="Wu L."/>
            <person name="Ma J."/>
        </authorList>
    </citation>
    <scope>NUCLEOTIDE SEQUENCE [LARGE SCALE GENOMIC DNA]</scope>
    <source>
        <strain evidence="7">NBRC 111756</strain>
    </source>
</reference>
<evidence type="ECO:0000259" key="5">
    <source>
        <dbReference type="SMART" id="SM00226"/>
    </source>
</evidence>
<sequence>MISKDKTSILLVCLGNICRSPTAHGVLEHRLREAGLEVFVDSAGTGAWHVGNPPDRRATAAALRRGIRLEHLRARQVELEDFRRFDLVLAMDRDNLDNLMRICPPEYRSRVRLFLEFAGDRVSMLEVPDPYFGGDDGFEQVLDLIEAASEGLIEQLQREGA</sequence>
<proteinExistence type="inferred from homology"/>
<evidence type="ECO:0000256" key="2">
    <source>
        <dbReference type="ARBA" id="ARBA00013064"/>
    </source>
</evidence>
<evidence type="ECO:0000256" key="1">
    <source>
        <dbReference type="ARBA" id="ARBA00011063"/>
    </source>
</evidence>
<keyword evidence="4" id="KW-0904">Protein phosphatase</keyword>
<dbReference type="InterPro" id="IPR017867">
    <property type="entry name" value="Tyr_phospatase_low_mol_wt"/>
</dbReference>